<feature type="compositionally biased region" description="Polar residues" evidence="1">
    <location>
        <begin position="593"/>
        <end position="603"/>
    </location>
</feature>
<feature type="compositionally biased region" description="Low complexity" evidence="1">
    <location>
        <begin position="497"/>
        <end position="514"/>
    </location>
</feature>
<feature type="region of interest" description="Disordered" evidence="1">
    <location>
        <begin position="1"/>
        <end position="20"/>
    </location>
</feature>
<dbReference type="GeneID" id="72006019"/>
<organism evidence="2 3">
    <name type="scientific">Rhodofomes roseus</name>
    <dbReference type="NCBI Taxonomy" id="34475"/>
    <lineage>
        <taxon>Eukaryota</taxon>
        <taxon>Fungi</taxon>
        <taxon>Dikarya</taxon>
        <taxon>Basidiomycota</taxon>
        <taxon>Agaricomycotina</taxon>
        <taxon>Agaricomycetes</taxon>
        <taxon>Polyporales</taxon>
        <taxon>Rhodofomes</taxon>
    </lineage>
</organism>
<dbReference type="EMBL" id="JADCUA010000038">
    <property type="protein sequence ID" value="KAH9829421.1"/>
    <property type="molecule type" value="Genomic_DNA"/>
</dbReference>
<comment type="caution">
    <text evidence="2">The sequence shown here is derived from an EMBL/GenBank/DDBJ whole genome shotgun (WGS) entry which is preliminary data.</text>
</comment>
<feature type="region of interest" description="Disordered" evidence="1">
    <location>
        <begin position="180"/>
        <end position="210"/>
    </location>
</feature>
<feature type="compositionally biased region" description="Low complexity" evidence="1">
    <location>
        <begin position="448"/>
        <end position="459"/>
    </location>
</feature>
<feature type="compositionally biased region" description="Basic residues" evidence="1">
    <location>
        <begin position="182"/>
        <end position="195"/>
    </location>
</feature>
<gene>
    <name evidence="2" type="ORF">C8Q71DRAFT_790106</name>
</gene>
<reference evidence="2 3" key="1">
    <citation type="journal article" date="2021" name="Environ. Microbiol.">
        <title>Gene family expansions and transcriptome signatures uncover fungal adaptations to wood decay.</title>
        <authorList>
            <person name="Hage H."/>
            <person name="Miyauchi S."/>
            <person name="Viragh M."/>
            <person name="Drula E."/>
            <person name="Min B."/>
            <person name="Chaduli D."/>
            <person name="Navarro D."/>
            <person name="Favel A."/>
            <person name="Norest M."/>
            <person name="Lesage-Meessen L."/>
            <person name="Balint B."/>
            <person name="Merenyi Z."/>
            <person name="de Eugenio L."/>
            <person name="Morin E."/>
            <person name="Martinez A.T."/>
            <person name="Baldrian P."/>
            <person name="Stursova M."/>
            <person name="Martinez M.J."/>
            <person name="Novotny C."/>
            <person name="Magnuson J.K."/>
            <person name="Spatafora J.W."/>
            <person name="Maurice S."/>
            <person name="Pangilinan J."/>
            <person name="Andreopoulos W."/>
            <person name="LaButti K."/>
            <person name="Hundley H."/>
            <person name="Na H."/>
            <person name="Kuo A."/>
            <person name="Barry K."/>
            <person name="Lipzen A."/>
            <person name="Henrissat B."/>
            <person name="Riley R."/>
            <person name="Ahrendt S."/>
            <person name="Nagy L.G."/>
            <person name="Grigoriev I.V."/>
            <person name="Martin F."/>
            <person name="Rosso M.N."/>
        </authorList>
    </citation>
    <scope>NUCLEOTIDE SEQUENCE [LARGE SCALE GENOMIC DNA]</scope>
    <source>
        <strain evidence="2 3">CIRM-BRFM 1785</strain>
    </source>
</reference>
<dbReference type="Proteomes" id="UP000814176">
    <property type="component" value="Unassembled WGS sequence"/>
</dbReference>
<dbReference type="RefSeq" id="XP_047772895.1">
    <property type="nucleotide sequence ID" value="XM_047925287.1"/>
</dbReference>
<keyword evidence="3" id="KW-1185">Reference proteome</keyword>
<feature type="compositionally biased region" description="Polar residues" evidence="1">
    <location>
        <begin position="370"/>
        <end position="379"/>
    </location>
</feature>
<accession>A0ABQ8JZC9</accession>
<proteinExistence type="predicted"/>
<feature type="compositionally biased region" description="Basic and acidic residues" evidence="1">
    <location>
        <begin position="576"/>
        <end position="587"/>
    </location>
</feature>
<feature type="compositionally biased region" description="Basic and acidic residues" evidence="1">
    <location>
        <begin position="1"/>
        <end position="10"/>
    </location>
</feature>
<name>A0ABQ8JZC9_9APHY</name>
<feature type="compositionally biased region" description="Low complexity" evidence="1">
    <location>
        <begin position="608"/>
        <end position="618"/>
    </location>
</feature>
<feature type="compositionally biased region" description="Pro residues" evidence="1">
    <location>
        <begin position="231"/>
        <end position="240"/>
    </location>
</feature>
<evidence type="ECO:0000313" key="2">
    <source>
        <dbReference type="EMBL" id="KAH9829421.1"/>
    </source>
</evidence>
<evidence type="ECO:0000313" key="3">
    <source>
        <dbReference type="Proteomes" id="UP000814176"/>
    </source>
</evidence>
<evidence type="ECO:0000256" key="1">
    <source>
        <dbReference type="SAM" id="MobiDB-lite"/>
    </source>
</evidence>
<feature type="compositionally biased region" description="Low complexity" evidence="1">
    <location>
        <begin position="356"/>
        <end position="369"/>
    </location>
</feature>
<protein>
    <submittedName>
        <fullName evidence="2">Uncharacterized protein</fullName>
    </submittedName>
</protein>
<feature type="region of interest" description="Disordered" evidence="1">
    <location>
        <begin position="353"/>
        <end position="619"/>
    </location>
</feature>
<feature type="region of interest" description="Disordered" evidence="1">
    <location>
        <begin position="230"/>
        <end position="257"/>
    </location>
</feature>
<feature type="compositionally biased region" description="Low complexity" evidence="1">
    <location>
        <begin position="533"/>
        <end position="551"/>
    </location>
</feature>
<sequence length="723" mass="77040">MASDQQRNEPSHAGQGDTALYREVERARHAAMRRLHNEQVPLKKIAKFFGCSKRTVRRVCTNDRGEDLSEDQHYVESWDATVTDVDALDHTPLWSLHEAGSARADLHPGHQSHAKGEEESDDIGLESSGESDQPDDDPDYTAPDPEPPSWLLSERRVSARLRQEPAPYVRTSLSPDAVLRMPRYRSKPTGSRRHVTVAESDPSGSAATLQHMGPASMSRALSVLFRGTLPPLTPSPPPESPGNMGMSSPQGRAGRAATPRINGQVPGARIESTQATFKVPLPLPRTPRSTQSRAAASGVLFGRGTFITRRRHGAPYSTSKSSTEGHAGGQLPLEISLRCRCVVPTIHFSRLAAPVSRQSQSSQESSSRSIQVGTRTLPTKRQHDASSIADEHGACEPDGSAALQRETKRTKLGPGDSTARAREPQISAAVDSPRPTTSDVVADTRNVTSESPTPTPSSSRQGVVLERQPAEGDNDGVPPANIAKSEADVEHPQSGGSTPAPAAPSRAPPRTSTAQRGTISTEGATIHASRNVLLPPAALSGSSSLHPSQSPDTCEGWPSSQLSPIAARSTAPGSHGGREERVDRAGPPRDSVGSASSTQTLSPDTPPASAAHKSASAARDNIDPDVRRYLESLGFAPEMYASKLEVVGLKNGAIINAIKNFVPESRKDKLEEDLQRLAGLTVGESIGKYEPQTPGLRARSARSVWRPANSGRIAPVRNAAIPL</sequence>
<feature type="region of interest" description="Disordered" evidence="1">
    <location>
        <begin position="104"/>
        <end position="152"/>
    </location>
</feature>
<feature type="compositionally biased region" description="Basic and acidic residues" evidence="1">
    <location>
        <begin position="381"/>
        <end position="395"/>
    </location>
</feature>